<keyword evidence="5" id="KW-1185">Reference proteome</keyword>
<dbReference type="PANTHER" id="PTHR22803">
    <property type="entry name" value="MANNOSE, PHOSPHOLIPASE, LECTIN RECEPTOR RELATED"/>
    <property type="match status" value="1"/>
</dbReference>
<keyword evidence="2" id="KW-0732">Signal</keyword>
<dbReference type="Pfam" id="PF00059">
    <property type="entry name" value="Lectin_C"/>
    <property type="match status" value="1"/>
</dbReference>
<dbReference type="InterPro" id="IPR001304">
    <property type="entry name" value="C-type_lectin-like"/>
</dbReference>
<evidence type="ECO:0000313" key="4">
    <source>
        <dbReference type="EMBL" id="KAL3862494.1"/>
    </source>
</evidence>
<organism evidence="4 5">
    <name type="scientific">Sinanodonta woodiana</name>
    <name type="common">Chinese pond mussel</name>
    <name type="synonym">Anodonta woodiana</name>
    <dbReference type="NCBI Taxonomy" id="1069815"/>
    <lineage>
        <taxon>Eukaryota</taxon>
        <taxon>Metazoa</taxon>
        <taxon>Spiralia</taxon>
        <taxon>Lophotrochozoa</taxon>
        <taxon>Mollusca</taxon>
        <taxon>Bivalvia</taxon>
        <taxon>Autobranchia</taxon>
        <taxon>Heteroconchia</taxon>
        <taxon>Palaeoheterodonta</taxon>
        <taxon>Unionida</taxon>
        <taxon>Unionoidea</taxon>
        <taxon>Unionidae</taxon>
        <taxon>Unioninae</taxon>
        <taxon>Sinanodonta</taxon>
    </lineage>
</organism>
<dbReference type="AlphaFoldDB" id="A0ABD3VLN1"/>
<dbReference type="PROSITE" id="PS50041">
    <property type="entry name" value="C_TYPE_LECTIN_2"/>
    <property type="match status" value="1"/>
</dbReference>
<feature type="domain" description="C-type lectin" evidence="3">
    <location>
        <begin position="28"/>
        <end position="147"/>
    </location>
</feature>
<sequence>MSYISLVAILGLVFPEISGDCLNGWLHHGHSCYHISRDCITWADAYKVCTIIGEGANGRLVEIEDSDEAYFIEHQVQLMNDIFWIGATDVMNEGKFIWMTSKNTVTTAHWSPGQPDGYNIDENCIQIWSNGKWNDAPCSGQIRYICESDEGTFPAEVVG</sequence>
<dbReference type="InterPro" id="IPR050111">
    <property type="entry name" value="C-type_lectin/snaclec_domain"/>
</dbReference>
<keyword evidence="1" id="KW-1015">Disulfide bond</keyword>
<dbReference type="SUPFAM" id="SSF56436">
    <property type="entry name" value="C-type lectin-like"/>
    <property type="match status" value="1"/>
</dbReference>
<dbReference type="PROSITE" id="PS00615">
    <property type="entry name" value="C_TYPE_LECTIN_1"/>
    <property type="match status" value="1"/>
</dbReference>
<evidence type="ECO:0000259" key="3">
    <source>
        <dbReference type="PROSITE" id="PS50041"/>
    </source>
</evidence>
<evidence type="ECO:0000256" key="2">
    <source>
        <dbReference type="SAM" id="SignalP"/>
    </source>
</evidence>
<dbReference type="EMBL" id="JBJQND010000011">
    <property type="protein sequence ID" value="KAL3862494.1"/>
    <property type="molecule type" value="Genomic_DNA"/>
</dbReference>
<protein>
    <recommendedName>
        <fullName evidence="3">C-type lectin domain-containing protein</fullName>
    </recommendedName>
</protein>
<dbReference type="InterPro" id="IPR016187">
    <property type="entry name" value="CTDL_fold"/>
</dbReference>
<comment type="caution">
    <text evidence="4">The sequence shown here is derived from an EMBL/GenBank/DDBJ whole genome shotgun (WGS) entry which is preliminary data.</text>
</comment>
<accession>A0ABD3VLN1</accession>
<dbReference type="SMART" id="SM00034">
    <property type="entry name" value="CLECT"/>
    <property type="match status" value="1"/>
</dbReference>
<dbReference type="InterPro" id="IPR016186">
    <property type="entry name" value="C-type_lectin-like/link_sf"/>
</dbReference>
<reference evidence="4 5" key="1">
    <citation type="submission" date="2024-11" db="EMBL/GenBank/DDBJ databases">
        <title>Chromosome-level genome assembly of the freshwater bivalve Anodonta woodiana.</title>
        <authorList>
            <person name="Chen X."/>
        </authorList>
    </citation>
    <scope>NUCLEOTIDE SEQUENCE [LARGE SCALE GENOMIC DNA]</scope>
    <source>
        <strain evidence="4">MN2024</strain>
        <tissue evidence="4">Gills</tissue>
    </source>
</reference>
<dbReference type="InterPro" id="IPR018378">
    <property type="entry name" value="C-type_lectin_CS"/>
</dbReference>
<feature type="signal peptide" evidence="2">
    <location>
        <begin position="1"/>
        <end position="19"/>
    </location>
</feature>
<dbReference type="Proteomes" id="UP001634394">
    <property type="component" value="Unassembled WGS sequence"/>
</dbReference>
<proteinExistence type="predicted"/>
<name>A0ABD3VLN1_SINWO</name>
<dbReference type="CDD" id="cd00037">
    <property type="entry name" value="CLECT"/>
    <property type="match status" value="1"/>
</dbReference>
<evidence type="ECO:0000256" key="1">
    <source>
        <dbReference type="ARBA" id="ARBA00023157"/>
    </source>
</evidence>
<dbReference type="Gene3D" id="3.10.100.10">
    <property type="entry name" value="Mannose-Binding Protein A, subunit A"/>
    <property type="match status" value="1"/>
</dbReference>
<feature type="chain" id="PRO_5044796052" description="C-type lectin domain-containing protein" evidence="2">
    <location>
        <begin position="20"/>
        <end position="159"/>
    </location>
</feature>
<gene>
    <name evidence="4" type="ORF">ACJMK2_008454</name>
</gene>
<evidence type="ECO:0000313" key="5">
    <source>
        <dbReference type="Proteomes" id="UP001634394"/>
    </source>
</evidence>